<feature type="region of interest" description="Disordered" evidence="5">
    <location>
        <begin position="55"/>
        <end position="142"/>
    </location>
</feature>
<accession>A0ABQ1F5T5</accession>
<feature type="domain" description="TonB C-terminal" evidence="6">
    <location>
        <begin position="159"/>
        <end position="228"/>
    </location>
</feature>
<dbReference type="InterPro" id="IPR006260">
    <property type="entry name" value="TonB/TolA_C"/>
</dbReference>
<gene>
    <name evidence="7" type="ORF">GCM10010923_05740</name>
</gene>
<organism evidence="7 8">
    <name type="scientific">Blastomonas marina</name>
    <dbReference type="NCBI Taxonomy" id="1867408"/>
    <lineage>
        <taxon>Bacteria</taxon>
        <taxon>Pseudomonadati</taxon>
        <taxon>Pseudomonadota</taxon>
        <taxon>Alphaproteobacteria</taxon>
        <taxon>Sphingomonadales</taxon>
        <taxon>Sphingomonadaceae</taxon>
        <taxon>Blastomonas</taxon>
    </lineage>
</organism>
<proteinExistence type="predicted"/>
<comment type="subcellular location">
    <subcellularLocation>
        <location evidence="1">Membrane</location>
        <topology evidence="1">Single-pass membrane protein</topology>
    </subcellularLocation>
</comment>
<dbReference type="Gene3D" id="3.30.1150.10">
    <property type="match status" value="1"/>
</dbReference>
<evidence type="ECO:0000256" key="3">
    <source>
        <dbReference type="ARBA" id="ARBA00022989"/>
    </source>
</evidence>
<evidence type="ECO:0000313" key="8">
    <source>
        <dbReference type="Proteomes" id="UP000603317"/>
    </source>
</evidence>
<name>A0ABQ1F5T5_9SPHN</name>
<dbReference type="Pfam" id="PF03544">
    <property type="entry name" value="TonB_C"/>
    <property type="match status" value="1"/>
</dbReference>
<feature type="compositionally biased region" description="Low complexity" evidence="5">
    <location>
        <begin position="103"/>
        <end position="115"/>
    </location>
</feature>
<reference evidence="8" key="1">
    <citation type="journal article" date="2019" name="Int. J. Syst. Evol. Microbiol.">
        <title>The Global Catalogue of Microorganisms (GCM) 10K type strain sequencing project: providing services to taxonomists for standard genome sequencing and annotation.</title>
        <authorList>
            <consortium name="The Broad Institute Genomics Platform"/>
            <consortium name="The Broad Institute Genome Sequencing Center for Infectious Disease"/>
            <person name="Wu L."/>
            <person name="Ma J."/>
        </authorList>
    </citation>
    <scope>NUCLEOTIDE SEQUENCE [LARGE SCALE GENOMIC DNA]</scope>
    <source>
        <strain evidence="8">CGMCC 1.15297</strain>
    </source>
</reference>
<evidence type="ECO:0000259" key="6">
    <source>
        <dbReference type="Pfam" id="PF03544"/>
    </source>
</evidence>
<dbReference type="EMBL" id="BMID01000001">
    <property type="protein sequence ID" value="GGA00106.1"/>
    <property type="molecule type" value="Genomic_DNA"/>
</dbReference>
<sequence>MPAISLSPRLRKALIAVAVALLHVLAVLFLARAFAPGILPEIVEDTLSAVAFEVPAEQPTPPPVEATPVPDEGASGEQGARATPREVTAPEPKVRREAPPAPRASSTGTATRSGGAETGSGTGAGGSGAGTGNGRGGDGRGGYFVTKPVKIAGDITSARDYPRETRDLRNGQSVAIDIRVGVDGMPTGCRVVRPSPDPQADRITCDLAMQRFRFKPAMDPDGNPVVSTFRWYQRWFE</sequence>
<dbReference type="SUPFAM" id="SSF74653">
    <property type="entry name" value="TolA/TonB C-terminal domain"/>
    <property type="match status" value="1"/>
</dbReference>
<evidence type="ECO:0000256" key="4">
    <source>
        <dbReference type="ARBA" id="ARBA00023136"/>
    </source>
</evidence>
<dbReference type="Proteomes" id="UP000603317">
    <property type="component" value="Unassembled WGS sequence"/>
</dbReference>
<feature type="compositionally biased region" description="Gly residues" evidence="5">
    <location>
        <begin position="116"/>
        <end position="142"/>
    </location>
</feature>
<keyword evidence="4" id="KW-0472">Membrane</keyword>
<evidence type="ECO:0000313" key="7">
    <source>
        <dbReference type="EMBL" id="GGA00106.1"/>
    </source>
</evidence>
<keyword evidence="3" id="KW-1133">Transmembrane helix</keyword>
<evidence type="ECO:0000256" key="5">
    <source>
        <dbReference type="SAM" id="MobiDB-lite"/>
    </source>
</evidence>
<evidence type="ECO:0000256" key="1">
    <source>
        <dbReference type="ARBA" id="ARBA00004167"/>
    </source>
</evidence>
<dbReference type="NCBIfam" id="TIGR01352">
    <property type="entry name" value="tonB_Cterm"/>
    <property type="match status" value="1"/>
</dbReference>
<keyword evidence="8" id="KW-1185">Reference proteome</keyword>
<dbReference type="InterPro" id="IPR037682">
    <property type="entry name" value="TonB_C"/>
</dbReference>
<keyword evidence="2" id="KW-0812">Transmembrane</keyword>
<protein>
    <recommendedName>
        <fullName evidence="6">TonB C-terminal domain-containing protein</fullName>
    </recommendedName>
</protein>
<comment type="caution">
    <text evidence="7">The sequence shown here is derived from an EMBL/GenBank/DDBJ whole genome shotgun (WGS) entry which is preliminary data.</text>
</comment>
<evidence type="ECO:0000256" key="2">
    <source>
        <dbReference type="ARBA" id="ARBA00022692"/>
    </source>
</evidence>